<accession>A0ABR5LGP4</accession>
<name>A0ABR5LGP4_PSESG</name>
<proteinExistence type="predicted"/>
<reference evidence="1 2" key="1">
    <citation type="submission" date="2015-10" db="EMBL/GenBank/DDBJ databases">
        <title>Comparative genomics and high-throughput reverse genetic screens identify a new phytobacterial MAMP and an Arabidopsis receptor required for immune elicitation.</title>
        <authorList>
            <person name="Mott G.A."/>
            <person name="Thakur S."/>
            <person name="Wang P.W."/>
            <person name="Desveaux D."/>
            <person name="Guttman D.S."/>
        </authorList>
    </citation>
    <scope>NUCLEOTIDE SEQUENCE [LARGE SCALE GENOMIC DNA]</scope>
    <source>
        <strain evidence="1 2">BR1</strain>
    </source>
</reference>
<evidence type="ECO:0000313" key="2">
    <source>
        <dbReference type="Proteomes" id="UP000037836"/>
    </source>
</evidence>
<gene>
    <name evidence="1" type="ORF">AC496_1520</name>
</gene>
<protein>
    <submittedName>
        <fullName evidence="1">Uncharacterized protein</fullName>
    </submittedName>
</protein>
<evidence type="ECO:0000313" key="1">
    <source>
        <dbReference type="EMBL" id="KPC47091.1"/>
    </source>
</evidence>
<organism evidence="1 2">
    <name type="scientific">Pseudomonas savastanoi pv. glycinea</name>
    <name type="common">Pseudomonas syringae pv. glycinea</name>
    <dbReference type="NCBI Taxonomy" id="318"/>
    <lineage>
        <taxon>Bacteria</taxon>
        <taxon>Pseudomonadati</taxon>
        <taxon>Pseudomonadota</taxon>
        <taxon>Gammaproteobacteria</taxon>
        <taxon>Pseudomonadales</taxon>
        <taxon>Pseudomonadaceae</taxon>
        <taxon>Pseudomonas</taxon>
    </lineage>
</organism>
<comment type="caution">
    <text evidence="1">The sequence shown here is derived from an EMBL/GenBank/DDBJ whole genome shotgun (WGS) entry which is preliminary data.</text>
</comment>
<dbReference type="EMBL" id="LGLO01000012">
    <property type="protein sequence ID" value="KPC47091.1"/>
    <property type="molecule type" value="Genomic_DNA"/>
</dbReference>
<keyword evidence="2" id="KW-1185">Reference proteome</keyword>
<dbReference type="Proteomes" id="UP000037836">
    <property type="component" value="Unassembled WGS sequence"/>
</dbReference>
<sequence>MLMKTSSICIWAMGWPAGDGFVEDKINHIEQKVNAKRYFIYI</sequence>